<proteinExistence type="predicted"/>
<feature type="compositionally biased region" description="Low complexity" evidence="1">
    <location>
        <begin position="1"/>
        <end position="15"/>
    </location>
</feature>
<gene>
    <name evidence="2" type="ORF">PGLA2088_LOCUS11826</name>
</gene>
<comment type="caution">
    <text evidence="2">The sequence shown here is derived from an EMBL/GenBank/DDBJ whole genome shotgun (WGS) entry which is preliminary data.</text>
</comment>
<organism evidence="2 3">
    <name type="scientific">Polarella glacialis</name>
    <name type="common">Dinoflagellate</name>
    <dbReference type="NCBI Taxonomy" id="89957"/>
    <lineage>
        <taxon>Eukaryota</taxon>
        <taxon>Sar</taxon>
        <taxon>Alveolata</taxon>
        <taxon>Dinophyceae</taxon>
        <taxon>Suessiales</taxon>
        <taxon>Suessiaceae</taxon>
        <taxon>Polarella</taxon>
    </lineage>
</organism>
<dbReference type="AlphaFoldDB" id="A0A813IQH3"/>
<dbReference type="EMBL" id="CAJNNW010013798">
    <property type="protein sequence ID" value="CAE8655821.1"/>
    <property type="molecule type" value="Genomic_DNA"/>
</dbReference>
<reference evidence="2" key="1">
    <citation type="submission" date="2021-02" db="EMBL/GenBank/DDBJ databases">
        <authorList>
            <person name="Dougan E. K."/>
            <person name="Rhodes N."/>
            <person name="Thang M."/>
            <person name="Chan C."/>
        </authorList>
    </citation>
    <scope>NUCLEOTIDE SEQUENCE</scope>
</reference>
<evidence type="ECO:0000313" key="2">
    <source>
        <dbReference type="EMBL" id="CAE8655821.1"/>
    </source>
</evidence>
<sequence>MPPKAKAQGKAKANALPKRRYRSRVSVPAPAPLRARNEQSQNALRQRPGSWRLCPDCTYPRYVPTAASSNYSCTMPRVRLPNGEWFHCVFRTTASAWRRQKHSTLEHEAACKAVIHELVNIIEARCAAGDLAEAEYYPALRREMAARTAAPAADMQPSGFVCVDLFAPVG</sequence>
<evidence type="ECO:0000313" key="3">
    <source>
        <dbReference type="Proteomes" id="UP000626109"/>
    </source>
</evidence>
<name>A0A813IQH3_POLGL</name>
<accession>A0A813IQH3</accession>
<protein>
    <submittedName>
        <fullName evidence="2">Uncharacterized protein</fullName>
    </submittedName>
</protein>
<evidence type="ECO:0000256" key="1">
    <source>
        <dbReference type="SAM" id="MobiDB-lite"/>
    </source>
</evidence>
<feature type="region of interest" description="Disordered" evidence="1">
    <location>
        <begin position="1"/>
        <end position="46"/>
    </location>
</feature>
<dbReference type="Proteomes" id="UP000626109">
    <property type="component" value="Unassembled WGS sequence"/>
</dbReference>